<dbReference type="EMBL" id="JARKNE010000003">
    <property type="protein sequence ID" value="KAK5839580.1"/>
    <property type="molecule type" value="Genomic_DNA"/>
</dbReference>
<keyword evidence="2" id="KW-1185">Reference proteome</keyword>
<name>A0ABR0QJT4_GOSAR</name>
<evidence type="ECO:0000313" key="1">
    <source>
        <dbReference type="EMBL" id="KAK5839580.1"/>
    </source>
</evidence>
<evidence type="ECO:0000313" key="2">
    <source>
        <dbReference type="Proteomes" id="UP001358586"/>
    </source>
</evidence>
<gene>
    <name evidence="1" type="ORF">PVK06_008383</name>
</gene>
<proteinExistence type="predicted"/>
<protein>
    <submittedName>
        <fullName evidence="1">Uncharacterized protein</fullName>
    </submittedName>
</protein>
<comment type="caution">
    <text evidence="1">The sequence shown here is derived from an EMBL/GenBank/DDBJ whole genome shotgun (WGS) entry which is preliminary data.</text>
</comment>
<accession>A0ABR0QJT4</accession>
<reference evidence="1 2" key="1">
    <citation type="submission" date="2023-03" db="EMBL/GenBank/DDBJ databases">
        <title>WGS of Gossypium arboreum.</title>
        <authorList>
            <person name="Yu D."/>
        </authorList>
    </citation>
    <scope>NUCLEOTIDE SEQUENCE [LARGE SCALE GENOMIC DNA]</scope>
    <source>
        <tissue evidence="1">Leaf</tissue>
    </source>
</reference>
<organism evidence="1 2">
    <name type="scientific">Gossypium arboreum</name>
    <name type="common">Tree cotton</name>
    <name type="synonym">Gossypium nanking</name>
    <dbReference type="NCBI Taxonomy" id="29729"/>
    <lineage>
        <taxon>Eukaryota</taxon>
        <taxon>Viridiplantae</taxon>
        <taxon>Streptophyta</taxon>
        <taxon>Embryophyta</taxon>
        <taxon>Tracheophyta</taxon>
        <taxon>Spermatophyta</taxon>
        <taxon>Magnoliopsida</taxon>
        <taxon>eudicotyledons</taxon>
        <taxon>Gunneridae</taxon>
        <taxon>Pentapetalae</taxon>
        <taxon>rosids</taxon>
        <taxon>malvids</taxon>
        <taxon>Malvales</taxon>
        <taxon>Malvaceae</taxon>
        <taxon>Malvoideae</taxon>
        <taxon>Gossypium</taxon>
    </lineage>
</organism>
<sequence length="185" mass="20901">MKHAKLRNIDYWWLDFVQNNRCPNLALIMFNDIAKATGRGMNTNITLSHDTYLSYIFRQLGISTLGDSPITSNQPISHRALHHADYHDDANFSEWIKEGSLVADDNDDEGAFKHVPSPEHAPPLASSSYVVQPFSEVTITLFDAIYSLNNDARGLREDVNSRLSTLEAQMMSLLAHFPLALLDWI</sequence>
<dbReference type="Proteomes" id="UP001358586">
    <property type="component" value="Chromosome 3"/>
</dbReference>